<proteinExistence type="predicted"/>
<dbReference type="KEGG" id="swo:Swol_2233"/>
<sequence length="54" mass="6610">MDILLALFEFAFIEVAQEFYMKPESFDAQVAIEYIVDLFMNWSKRRDMIWKIKK</sequence>
<evidence type="ECO:0000313" key="1">
    <source>
        <dbReference type="EMBL" id="ABI69524.1"/>
    </source>
</evidence>
<evidence type="ECO:0000313" key="2">
    <source>
        <dbReference type="Proteomes" id="UP000001968"/>
    </source>
</evidence>
<dbReference type="STRING" id="335541.Swol_2233"/>
<keyword evidence="2" id="KW-1185">Reference proteome</keyword>
<accession>Q0AUT0</accession>
<protein>
    <submittedName>
        <fullName evidence="1">Uncharacterized protein</fullName>
    </submittedName>
</protein>
<dbReference type="RefSeq" id="WP_011641609.1">
    <property type="nucleotide sequence ID" value="NC_008346.1"/>
</dbReference>
<dbReference type="EMBL" id="CP000448">
    <property type="protein sequence ID" value="ABI69524.1"/>
    <property type="molecule type" value="Genomic_DNA"/>
</dbReference>
<dbReference type="AlphaFoldDB" id="Q0AUT0"/>
<dbReference type="OrthoDB" id="268339at2"/>
<dbReference type="HOGENOM" id="CLU_3048852_0_0_9"/>
<dbReference type="Proteomes" id="UP000001968">
    <property type="component" value="Chromosome"/>
</dbReference>
<name>Q0AUT0_SYNWW</name>
<reference evidence="2" key="1">
    <citation type="journal article" date="2010" name="Environ. Microbiol.">
        <title>The genome of Syntrophomonas wolfei: new insights into syntrophic metabolism and biohydrogen production.</title>
        <authorList>
            <person name="Sieber J.R."/>
            <person name="Sims D.R."/>
            <person name="Han C."/>
            <person name="Kim E."/>
            <person name="Lykidis A."/>
            <person name="Lapidus A.L."/>
            <person name="McDonnald E."/>
            <person name="Rohlin L."/>
            <person name="Culley D.E."/>
            <person name="Gunsalus R."/>
            <person name="McInerney M.J."/>
        </authorList>
    </citation>
    <scope>NUCLEOTIDE SEQUENCE [LARGE SCALE GENOMIC DNA]</scope>
    <source>
        <strain evidence="2">DSM 2245B / Goettingen</strain>
    </source>
</reference>
<gene>
    <name evidence="1" type="ordered locus">Swol_2233</name>
</gene>
<organism evidence="1 2">
    <name type="scientific">Syntrophomonas wolfei subsp. wolfei (strain DSM 2245B / Goettingen)</name>
    <dbReference type="NCBI Taxonomy" id="335541"/>
    <lineage>
        <taxon>Bacteria</taxon>
        <taxon>Bacillati</taxon>
        <taxon>Bacillota</taxon>
        <taxon>Clostridia</taxon>
        <taxon>Eubacteriales</taxon>
        <taxon>Syntrophomonadaceae</taxon>
        <taxon>Syntrophomonas</taxon>
    </lineage>
</organism>